<gene>
    <name evidence="1" type="ORF">NCTC11842_05245</name>
</gene>
<dbReference type="Proteomes" id="UP000250443">
    <property type="component" value="Unassembled WGS sequence"/>
</dbReference>
<dbReference type="EMBL" id="UAUF01000014">
    <property type="protein sequence ID" value="SPZ13501.1"/>
    <property type="molecule type" value="Genomic_DNA"/>
</dbReference>
<dbReference type="AlphaFoldDB" id="A0A2X2D3K9"/>
<organism evidence="1 2">
    <name type="scientific">Pseudomonas luteola</name>
    <dbReference type="NCBI Taxonomy" id="47886"/>
    <lineage>
        <taxon>Bacteria</taxon>
        <taxon>Pseudomonadati</taxon>
        <taxon>Pseudomonadota</taxon>
        <taxon>Gammaproteobacteria</taxon>
        <taxon>Pseudomonadales</taxon>
        <taxon>Pseudomonadaceae</taxon>
        <taxon>Pseudomonas</taxon>
    </lineage>
</organism>
<reference evidence="1 2" key="1">
    <citation type="submission" date="2018-06" db="EMBL/GenBank/DDBJ databases">
        <authorList>
            <consortium name="Pathogen Informatics"/>
            <person name="Doyle S."/>
        </authorList>
    </citation>
    <scope>NUCLEOTIDE SEQUENCE [LARGE SCALE GENOMIC DNA]</scope>
    <source>
        <strain evidence="1 2">NCTC11842</strain>
    </source>
</reference>
<name>A0A2X2D3K9_PSELU</name>
<protein>
    <submittedName>
        <fullName evidence="1">Uncharacterized protein</fullName>
    </submittedName>
</protein>
<evidence type="ECO:0000313" key="2">
    <source>
        <dbReference type="Proteomes" id="UP000250443"/>
    </source>
</evidence>
<evidence type="ECO:0000313" key="1">
    <source>
        <dbReference type="EMBL" id="SPZ13501.1"/>
    </source>
</evidence>
<sequence length="56" mass="6315">MQAALEPSEGKRRQWQATLKVVSLARSLTCVNCIRPKVVNETIIAFTTLIYRQGQP</sequence>
<proteinExistence type="predicted"/>
<accession>A0A2X2D3K9</accession>